<dbReference type="GO" id="GO:0016740">
    <property type="term" value="F:transferase activity"/>
    <property type="evidence" value="ECO:0007669"/>
    <property type="project" value="UniProtKB-KW"/>
</dbReference>
<keyword evidence="3" id="KW-1185">Reference proteome</keyword>
<dbReference type="RefSeq" id="WP_109967419.1">
    <property type="nucleotide sequence ID" value="NZ_CP176093.1"/>
</dbReference>
<accession>A0A2V2N6C3</accession>
<comment type="caution">
    <text evidence="2">The sequence shown here is derived from an EMBL/GenBank/DDBJ whole genome shotgun (WGS) entry which is preliminary data.</text>
</comment>
<dbReference type="InterPro" id="IPR016181">
    <property type="entry name" value="Acyl_CoA_acyltransferase"/>
</dbReference>
<dbReference type="GeneID" id="97549505"/>
<dbReference type="SUPFAM" id="SSF55729">
    <property type="entry name" value="Acyl-CoA N-acyltransferases (Nat)"/>
    <property type="match status" value="1"/>
</dbReference>
<dbReference type="OrthoDB" id="38613at2157"/>
<gene>
    <name evidence="2" type="ORF">DK846_03005</name>
</gene>
<protein>
    <submittedName>
        <fullName evidence="2">GNAT family N-acetyltransferase</fullName>
    </submittedName>
</protein>
<evidence type="ECO:0000259" key="1">
    <source>
        <dbReference type="Pfam" id="PF14268"/>
    </source>
</evidence>
<dbReference type="Proteomes" id="UP000245657">
    <property type="component" value="Unassembled WGS sequence"/>
</dbReference>
<dbReference type="Pfam" id="PF14268">
    <property type="entry name" value="YoaP"/>
    <property type="match status" value="1"/>
</dbReference>
<name>A0A2V2N6C3_9EURY</name>
<evidence type="ECO:0000313" key="3">
    <source>
        <dbReference type="Proteomes" id="UP000245657"/>
    </source>
</evidence>
<evidence type="ECO:0000313" key="2">
    <source>
        <dbReference type="EMBL" id="PWR74140.1"/>
    </source>
</evidence>
<reference evidence="2 3" key="1">
    <citation type="submission" date="2018-05" db="EMBL/GenBank/DDBJ databases">
        <title>Draft genome of Methanospirillum lacunae Ki8-1.</title>
        <authorList>
            <person name="Dueholm M.S."/>
            <person name="Nielsen P.H."/>
            <person name="Bakmann L.F."/>
            <person name="Otzen D.E."/>
        </authorList>
    </citation>
    <scope>NUCLEOTIDE SEQUENCE [LARGE SCALE GENOMIC DNA]</scope>
    <source>
        <strain evidence="2 3">Ki8-1</strain>
    </source>
</reference>
<organism evidence="2 3">
    <name type="scientific">Methanospirillum lacunae</name>
    <dbReference type="NCBI Taxonomy" id="668570"/>
    <lineage>
        <taxon>Archaea</taxon>
        <taxon>Methanobacteriati</taxon>
        <taxon>Methanobacteriota</taxon>
        <taxon>Stenosarchaea group</taxon>
        <taxon>Methanomicrobia</taxon>
        <taxon>Methanomicrobiales</taxon>
        <taxon>Methanospirillaceae</taxon>
        <taxon>Methanospirillum</taxon>
    </lineage>
</organism>
<dbReference type="Gene3D" id="3.40.630.30">
    <property type="match status" value="1"/>
</dbReference>
<dbReference type="InterPro" id="IPR025685">
    <property type="entry name" value="YoaP-like_dom"/>
</dbReference>
<keyword evidence="2" id="KW-0808">Transferase</keyword>
<dbReference type="AlphaFoldDB" id="A0A2V2N6C3"/>
<sequence length="260" mass="29821">MHDLEIINIIPENIAQYGVCGYKNMEKHLELRKKINWFKEYYPKGLRMKILFSESAGYQGMIEYMPGEIAHRPVEADGYLFIQCLFTGFNKEYKGRGYGKKLIRECIREAKEGDFKGVAVVTRSGAFMAKKDIFINLGFTITDSVQPDFDLLTLSFHIDNKMPRFSNDISSRAADYPSGLTIIRSAQCPYSEKNVEAIMKTAKEKYHQTPVLIDLESPQKIRQTPCAFGTFCIIYNGKVISHHPISNTRFENIMKKIMAN</sequence>
<dbReference type="CDD" id="cd04301">
    <property type="entry name" value="NAT_SF"/>
    <property type="match status" value="1"/>
</dbReference>
<feature type="domain" description="YoaP-like" evidence="1">
    <location>
        <begin position="212"/>
        <end position="252"/>
    </location>
</feature>
<proteinExistence type="predicted"/>
<dbReference type="EMBL" id="QGMY01000002">
    <property type="protein sequence ID" value="PWR74140.1"/>
    <property type="molecule type" value="Genomic_DNA"/>
</dbReference>